<feature type="compositionally biased region" description="Low complexity" evidence="5">
    <location>
        <begin position="73"/>
        <end position="94"/>
    </location>
</feature>
<evidence type="ECO:0000313" key="7">
    <source>
        <dbReference type="EMBL" id="KAG0254687.1"/>
    </source>
</evidence>
<dbReference type="GO" id="GO:0015179">
    <property type="term" value="F:L-amino acid transmembrane transporter activity"/>
    <property type="evidence" value="ECO:0007669"/>
    <property type="project" value="TreeGrafter"/>
</dbReference>
<keyword evidence="8" id="KW-1185">Reference proteome</keyword>
<organism evidence="7 8">
    <name type="scientific">Actinomortierella ambigua</name>
    <dbReference type="NCBI Taxonomy" id="1343610"/>
    <lineage>
        <taxon>Eukaryota</taxon>
        <taxon>Fungi</taxon>
        <taxon>Fungi incertae sedis</taxon>
        <taxon>Mucoromycota</taxon>
        <taxon>Mortierellomycotina</taxon>
        <taxon>Mortierellomycetes</taxon>
        <taxon>Mortierellales</taxon>
        <taxon>Mortierellaceae</taxon>
        <taxon>Actinomortierella</taxon>
    </lineage>
</organism>
<gene>
    <name evidence="7" type="ORF">DFQ27_006715</name>
</gene>
<dbReference type="GO" id="GO:0016020">
    <property type="term" value="C:membrane"/>
    <property type="evidence" value="ECO:0007669"/>
    <property type="project" value="UniProtKB-SubCell"/>
</dbReference>
<name>A0A9P6PXC9_9FUNG</name>
<feature type="compositionally biased region" description="Acidic residues" evidence="5">
    <location>
        <begin position="36"/>
        <end position="46"/>
    </location>
</feature>
<dbReference type="InterPro" id="IPR002293">
    <property type="entry name" value="AA/rel_permease1"/>
</dbReference>
<keyword evidence="4 6" id="KW-0472">Membrane</keyword>
<keyword evidence="2 6" id="KW-0812">Transmembrane</keyword>
<feature type="transmembrane region" description="Helical" evidence="6">
    <location>
        <begin position="295"/>
        <end position="316"/>
    </location>
</feature>
<feature type="transmembrane region" description="Helical" evidence="6">
    <location>
        <begin position="140"/>
        <end position="160"/>
    </location>
</feature>
<dbReference type="AlphaFoldDB" id="A0A9P6PXC9"/>
<dbReference type="Proteomes" id="UP000807716">
    <property type="component" value="Unassembled WGS sequence"/>
</dbReference>
<feature type="region of interest" description="Disordered" evidence="5">
    <location>
        <begin position="73"/>
        <end position="109"/>
    </location>
</feature>
<dbReference type="PANTHER" id="PTHR11785">
    <property type="entry name" value="AMINO ACID TRANSPORTER"/>
    <property type="match status" value="1"/>
</dbReference>
<feature type="transmembrane region" description="Helical" evidence="6">
    <location>
        <begin position="269"/>
        <end position="289"/>
    </location>
</feature>
<dbReference type="FunFam" id="1.20.1740.10:FF:000042">
    <property type="entry name" value="Similar to amino acid transporter"/>
    <property type="match status" value="1"/>
</dbReference>
<dbReference type="InterPro" id="IPR050598">
    <property type="entry name" value="AminoAcid_Transporter"/>
</dbReference>
<evidence type="ECO:0000256" key="5">
    <source>
        <dbReference type="SAM" id="MobiDB-lite"/>
    </source>
</evidence>
<keyword evidence="3 6" id="KW-1133">Transmembrane helix</keyword>
<dbReference type="Pfam" id="PF13520">
    <property type="entry name" value="AA_permease_2"/>
    <property type="match status" value="1"/>
</dbReference>
<feature type="transmembrane region" description="Helical" evidence="6">
    <location>
        <begin position="417"/>
        <end position="438"/>
    </location>
</feature>
<dbReference type="OrthoDB" id="5982228at2759"/>
<comment type="subcellular location">
    <subcellularLocation>
        <location evidence="1">Membrane</location>
        <topology evidence="1">Multi-pass membrane protein</topology>
    </subcellularLocation>
</comment>
<evidence type="ECO:0008006" key="9">
    <source>
        <dbReference type="Google" id="ProtNLM"/>
    </source>
</evidence>
<dbReference type="PANTHER" id="PTHR11785:SF512">
    <property type="entry name" value="SOBREMESA, ISOFORM B"/>
    <property type="match status" value="1"/>
</dbReference>
<feature type="transmembrane region" description="Helical" evidence="6">
    <location>
        <begin position="375"/>
        <end position="397"/>
    </location>
</feature>
<feature type="transmembrane region" description="Helical" evidence="6">
    <location>
        <begin position="473"/>
        <end position="492"/>
    </location>
</feature>
<accession>A0A9P6PXC9</accession>
<sequence length="613" mass="66862">MDKDMDGSFGRDDDSLELDHIHRPSQHHRYQIDPLDSSDDDDDDNDQDRLALHQHYDNDDLADQESLLLKTAGSGVHTSTTSTTTSANMGTNTHPTSAHGGAGTFAHHHDDDTDTIDVNIIPLSSSEPIDRQRGDLQKNVTFWNGLGLVVGVIIGSGIFASPGPVLAYSKSVGVSLIIWFVSGLLAFAGALSYAELGSAMPSTAGGEQAYLKYAFGSLPAFLFSWSSIALLKPAGNAIICVVFGEYVVNIAAQSTWDPTQPMKHWSNKAVAVVCVLIISALNSISVTIGTRIQDVFTVIKIISLLVIAIAGIVVLAQQTTSSSHVFDHAFEGESDPTLGDIALGLYTGLWAYDGWNNLNYVSAEMKNPIKDLPKVIFAGVPVVIVFYLLANTAYYAVLPTSVVMNTNTIAIDFGRQLFGPTGGVLFALCVACSCFGAANGGMFTGARVIYAAAREGYLPKIFGKVHERRRTPVAAFVLQAFMTIIMILGGTFSTLVNFFSVAAWLFYLLSILGLLYLRYHEPSLKRPFRVWTVVPILFSFLGLFLFLMPFVRAPKESCLSMVIVISGLPLWIAKELIDGNKETRWRDLRDKILYTFGIQSYRGGRHERLATHI</sequence>
<proteinExistence type="predicted"/>
<dbReference type="Gene3D" id="1.20.1740.10">
    <property type="entry name" value="Amino acid/polyamine transporter I"/>
    <property type="match status" value="1"/>
</dbReference>
<reference evidence="7" key="1">
    <citation type="journal article" date="2020" name="Fungal Divers.">
        <title>Resolving the Mortierellaceae phylogeny through synthesis of multi-gene phylogenetics and phylogenomics.</title>
        <authorList>
            <person name="Vandepol N."/>
            <person name="Liber J."/>
            <person name="Desiro A."/>
            <person name="Na H."/>
            <person name="Kennedy M."/>
            <person name="Barry K."/>
            <person name="Grigoriev I.V."/>
            <person name="Miller A.N."/>
            <person name="O'Donnell K."/>
            <person name="Stajich J.E."/>
            <person name="Bonito G."/>
        </authorList>
    </citation>
    <scope>NUCLEOTIDE SEQUENCE</scope>
    <source>
        <strain evidence="7">BC1065</strain>
    </source>
</reference>
<evidence type="ECO:0000256" key="3">
    <source>
        <dbReference type="ARBA" id="ARBA00022989"/>
    </source>
</evidence>
<feature type="transmembrane region" description="Helical" evidence="6">
    <location>
        <begin position="498"/>
        <end position="516"/>
    </location>
</feature>
<comment type="caution">
    <text evidence="7">The sequence shown here is derived from an EMBL/GenBank/DDBJ whole genome shotgun (WGS) entry which is preliminary data.</text>
</comment>
<evidence type="ECO:0000256" key="4">
    <source>
        <dbReference type="ARBA" id="ARBA00023136"/>
    </source>
</evidence>
<feature type="transmembrane region" description="Helical" evidence="6">
    <location>
        <begin position="528"/>
        <end position="547"/>
    </location>
</feature>
<evidence type="ECO:0000256" key="2">
    <source>
        <dbReference type="ARBA" id="ARBA00022692"/>
    </source>
</evidence>
<feature type="compositionally biased region" description="Basic and acidic residues" evidence="5">
    <location>
        <begin position="1"/>
        <end position="22"/>
    </location>
</feature>
<evidence type="ECO:0000313" key="8">
    <source>
        <dbReference type="Proteomes" id="UP000807716"/>
    </source>
</evidence>
<feature type="region of interest" description="Disordered" evidence="5">
    <location>
        <begin position="1"/>
        <end position="48"/>
    </location>
</feature>
<protein>
    <recommendedName>
        <fullName evidence="9">Amino acid transporter</fullName>
    </recommendedName>
</protein>
<feature type="transmembrane region" description="Helical" evidence="6">
    <location>
        <begin position="172"/>
        <end position="194"/>
    </location>
</feature>
<dbReference type="EMBL" id="JAAAJB010000502">
    <property type="protein sequence ID" value="KAG0254687.1"/>
    <property type="molecule type" value="Genomic_DNA"/>
</dbReference>
<evidence type="ECO:0000256" key="1">
    <source>
        <dbReference type="ARBA" id="ARBA00004141"/>
    </source>
</evidence>
<evidence type="ECO:0000256" key="6">
    <source>
        <dbReference type="SAM" id="Phobius"/>
    </source>
</evidence>